<keyword evidence="6" id="KW-1185">Reference proteome</keyword>
<dbReference type="SUPFAM" id="SSF53335">
    <property type="entry name" value="S-adenosyl-L-methionine-dependent methyltransferases"/>
    <property type="match status" value="1"/>
</dbReference>
<dbReference type="HOGENOM" id="CLU_056435_4_3_0"/>
<keyword evidence="1 5" id="KW-0489">Methyltransferase</keyword>
<gene>
    <name evidence="5" type="ordered locus">Plabr_3389</name>
</gene>
<dbReference type="CDD" id="cd02440">
    <property type="entry name" value="AdoMet_MTases"/>
    <property type="match status" value="1"/>
</dbReference>
<name>F0SM31_RUBBR</name>
<dbReference type="EMBL" id="CP002546">
    <property type="protein sequence ID" value="ADY60986.1"/>
    <property type="molecule type" value="Genomic_DNA"/>
</dbReference>
<evidence type="ECO:0000313" key="5">
    <source>
        <dbReference type="EMBL" id="ADY60986.1"/>
    </source>
</evidence>
<sequence>MVSLKRRFRDAYRKSPPWDVGTVQPAFVEVASQIRGDLLDAGCGTGENAIYFAQRGCNVTGLDFIEVALDQAKAKSLQRKVPNVIWMSGNALELTNSAWRFDSIIDCGLYHSFDPKPRETYVAGLRQVARDGCLLVLLCFSEREPLGQGPHRISEEMLRKDFADGWEIEAIAPVRFAVREDLPEGYFSPGGPHAWRLLARRIRHAEA</sequence>
<keyword evidence="3" id="KW-0949">S-adenosyl-L-methionine</keyword>
<dbReference type="RefSeq" id="WP_013629705.1">
    <property type="nucleotide sequence ID" value="NC_015174.1"/>
</dbReference>
<dbReference type="InterPro" id="IPR041698">
    <property type="entry name" value="Methyltransf_25"/>
</dbReference>
<dbReference type="eggNOG" id="COG2226">
    <property type="taxonomic scope" value="Bacteria"/>
</dbReference>
<dbReference type="AlphaFoldDB" id="F0SM31"/>
<dbReference type="InterPro" id="IPR029063">
    <property type="entry name" value="SAM-dependent_MTases_sf"/>
</dbReference>
<dbReference type="PANTHER" id="PTHR43464:SF19">
    <property type="entry name" value="UBIQUINONE BIOSYNTHESIS O-METHYLTRANSFERASE, MITOCHONDRIAL"/>
    <property type="match status" value="1"/>
</dbReference>
<proteinExistence type="predicted"/>
<dbReference type="Pfam" id="PF13649">
    <property type="entry name" value="Methyltransf_25"/>
    <property type="match status" value="1"/>
</dbReference>
<dbReference type="PANTHER" id="PTHR43464">
    <property type="entry name" value="METHYLTRANSFERASE"/>
    <property type="match status" value="1"/>
</dbReference>
<dbReference type="GO" id="GO:0032259">
    <property type="term" value="P:methylation"/>
    <property type="evidence" value="ECO:0007669"/>
    <property type="project" value="UniProtKB-KW"/>
</dbReference>
<reference evidence="6" key="1">
    <citation type="submission" date="2011-02" db="EMBL/GenBank/DDBJ databases">
        <title>The complete genome of Planctomyces brasiliensis DSM 5305.</title>
        <authorList>
            <person name="Lucas S."/>
            <person name="Copeland A."/>
            <person name="Lapidus A."/>
            <person name="Bruce D."/>
            <person name="Goodwin L."/>
            <person name="Pitluck S."/>
            <person name="Kyrpides N."/>
            <person name="Mavromatis K."/>
            <person name="Pagani I."/>
            <person name="Ivanova N."/>
            <person name="Ovchinnikova G."/>
            <person name="Lu M."/>
            <person name="Detter J.C."/>
            <person name="Han C."/>
            <person name="Land M."/>
            <person name="Hauser L."/>
            <person name="Markowitz V."/>
            <person name="Cheng J.-F."/>
            <person name="Hugenholtz P."/>
            <person name="Woyke T."/>
            <person name="Wu D."/>
            <person name="Tindall B."/>
            <person name="Pomrenke H.G."/>
            <person name="Brambilla E."/>
            <person name="Klenk H.-P."/>
            <person name="Eisen J.A."/>
        </authorList>
    </citation>
    <scope>NUCLEOTIDE SEQUENCE [LARGE SCALE GENOMIC DNA]</scope>
    <source>
        <strain evidence="6">ATCC 49424 / DSM 5305 / JCM 21570 / NBRC 103401 / IFAM 1448</strain>
    </source>
</reference>
<evidence type="ECO:0000313" key="6">
    <source>
        <dbReference type="Proteomes" id="UP000006860"/>
    </source>
</evidence>
<feature type="domain" description="Methyltransferase" evidence="4">
    <location>
        <begin position="39"/>
        <end position="132"/>
    </location>
</feature>
<evidence type="ECO:0000259" key="4">
    <source>
        <dbReference type="Pfam" id="PF13649"/>
    </source>
</evidence>
<dbReference type="Proteomes" id="UP000006860">
    <property type="component" value="Chromosome"/>
</dbReference>
<organism evidence="5 6">
    <name type="scientific">Rubinisphaera brasiliensis (strain ATCC 49424 / DSM 5305 / JCM 21570 / IAM 15109 / NBRC 103401 / IFAM 1448)</name>
    <name type="common">Planctomyces brasiliensis</name>
    <dbReference type="NCBI Taxonomy" id="756272"/>
    <lineage>
        <taxon>Bacteria</taxon>
        <taxon>Pseudomonadati</taxon>
        <taxon>Planctomycetota</taxon>
        <taxon>Planctomycetia</taxon>
        <taxon>Planctomycetales</taxon>
        <taxon>Planctomycetaceae</taxon>
        <taxon>Rubinisphaera</taxon>
    </lineage>
</organism>
<dbReference type="OrthoDB" id="9804312at2"/>
<dbReference type="GO" id="GO:0008168">
    <property type="term" value="F:methyltransferase activity"/>
    <property type="evidence" value="ECO:0007669"/>
    <property type="project" value="UniProtKB-KW"/>
</dbReference>
<evidence type="ECO:0000256" key="2">
    <source>
        <dbReference type="ARBA" id="ARBA00022679"/>
    </source>
</evidence>
<evidence type="ECO:0000256" key="3">
    <source>
        <dbReference type="ARBA" id="ARBA00022691"/>
    </source>
</evidence>
<dbReference type="STRING" id="756272.Plabr_3389"/>
<dbReference type="KEGG" id="pbs:Plabr_3389"/>
<protein>
    <submittedName>
        <fullName evidence="5">Methyltransferase type 12</fullName>
    </submittedName>
</protein>
<evidence type="ECO:0000256" key="1">
    <source>
        <dbReference type="ARBA" id="ARBA00022603"/>
    </source>
</evidence>
<keyword evidence="2" id="KW-0808">Transferase</keyword>
<accession>F0SM31</accession>
<dbReference type="Gene3D" id="3.40.50.150">
    <property type="entry name" value="Vaccinia Virus protein VP39"/>
    <property type="match status" value="1"/>
</dbReference>